<feature type="compositionally biased region" description="Low complexity" evidence="1">
    <location>
        <begin position="584"/>
        <end position="598"/>
    </location>
</feature>
<feature type="compositionally biased region" description="Basic and acidic residues" evidence="1">
    <location>
        <begin position="571"/>
        <end position="583"/>
    </location>
</feature>
<feature type="compositionally biased region" description="Basic and acidic residues" evidence="1">
    <location>
        <begin position="149"/>
        <end position="160"/>
    </location>
</feature>
<gene>
    <name evidence="2" type="ORF">VP01_243g4</name>
</gene>
<dbReference type="OrthoDB" id="2497431at2759"/>
<sequence length="636" mass="70613">MLISTASHLISLTWPRNLGQDQADPERRASSGHPRIQECRSGVAAQALMASASRKLFNIPPESWSSEDELSAPATISVSSRNRIIQERERTLKSINAIEQLAKNRAKVIECLNQCDALITTEHKAACAREIVQQFRRDTLYHHQAGGRAEWRTSTHDDSSTTRSPGLHPQPFDRLIYLLDRYTQYCSAIGLSPWPVHHLKVALWVKGDVISLKTRVIPLQKTVRCYITSMETVRLKTRDLFSPSYQSDHDPLMSCPILKELLGVLPVSRAASSGNPTPEAENRLTGGVDRDTVLCQIKSQSGDSMAEEALHIVQASRMGGSSGAERLRYGKKKPDPHLHTLSRYMQFCRSLCIPMWPIEPIRVALWLRESVLSPASPDYTGFKVSLRTVQVYLSRLEYARVRTESLFMEEFGQLATGSLYRNPAIGDILQSFNPNQAKKLDIMTDAFRLETGSSPPPQVLRKRKLASQLSLEEVAAHYGYRNCRPKVSAARSSLADLCSESGDSGSEAEYLASSSGSDFPSHDDDSMLSYKSPAPTSCEQECFLDSSSSHSGPRSHKGRISYILCTESSPDPHVHEKPYEREQSAAADSPPSIISSSNSPPPAQWSVPPINIPRIPNCQLRFTIPSFDSFSFASSQ</sequence>
<dbReference type="AlphaFoldDB" id="A0A0L6V6F0"/>
<protein>
    <submittedName>
        <fullName evidence="2">Uncharacterized protein</fullName>
    </submittedName>
</protein>
<reference evidence="2 3" key="1">
    <citation type="submission" date="2015-08" db="EMBL/GenBank/DDBJ databases">
        <title>Next Generation Sequencing and Analysis of the Genome of Puccinia sorghi L Schw, the Causal Agent of Maize Common Rust.</title>
        <authorList>
            <person name="Rochi L."/>
            <person name="Burguener G."/>
            <person name="Darino M."/>
            <person name="Turjanski A."/>
            <person name="Kreff E."/>
            <person name="Dieguez M.J."/>
            <person name="Sacco F."/>
        </authorList>
    </citation>
    <scope>NUCLEOTIDE SEQUENCE [LARGE SCALE GENOMIC DNA]</scope>
    <source>
        <strain evidence="2 3">RO10H11247</strain>
    </source>
</reference>
<proteinExistence type="predicted"/>
<dbReference type="EMBL" id="LAVV01007325">
    <property type="protein sequence ID" value="KNZ56294.1"/>
    <property type="molecule type" value="Genomic_DNA"/>
</dbReference>
<feature type="region of interest" description="Disordered" evidence="1">
    <location>
        <begin position="146"/>
        <end position="167"/>
    </location>
</feature>
<evidence type="ECO:0000256" key="1">
    <source>
        <dbReference type="SAM" id="MobiDB-lite"/>
    </source>
</evidence>
<feature type="region of interest" description="Disordered" evidence="1">
    <location>
        <begin position="505"/>
        <end position="533"/>
    </location>
</feature>
<evidence type="ECO:0000313" key="3">
    <source>
        <dbReference type="Proteomes" id="UP000037035"/>
    </source>
</evidence>
<name>A0A0L6V6F0_9BASI</name>
<dbReference type="Proteomes" id="UP000037035">
    <property type="component" value="Unassembled WGS sequence"/>
</dbReference>
<organism evidence="2 3">
    <name type="scientific">Puccinia sorghi</name>
    <dbReference type="NCBI Taxonomy" id="27349"/>
    <lineage>
        <taxon>Eukaryota</taxon>
        <taxon>Fungi</taxon>
        <taxon>Dikarya</taxon>
        <taxon>Basidiomycota</taxon>
        <taxon>Pucciniomycotina</taxon>
        <taxon>Pucciniomycetes</taxon>
        <taxon>Pucciniales</taxon>
        <taxon>Pucciniaceae</taxon>
        <taxon>Puccinia</taxon>
    </lineage>
</organism>
<accession>A0A0L6V6F0</accession>
<dbReference type="VEuPathDB" id="FungiDB:VP01_243g4"/>
<comment type="caution">
    <text evidence="2">The sequence shown here is derived from an EMBL/GenBank/DDBJ whole genome shotgun (WGS) entry which is preliminary data.</text>
</comment>
<feature type="region of interest" description="Disordered" evidence="1">
    <location>
        <begin position="571"/>
        <end position="610"/>
    </location>
</feature>
<keyword evidence="3" id="KW-1185">Reference proteome</keyword>
<evidence type="ECO:0000313" key="2">
    <source>
        <dbReference type="EMBL" id="KNZ56294.1"/>
    </source>
</evidence>